<reference evidence="1 2" key="1">
    <citation type="submission" date="2013-04" db="EMBL/GenBank/DDBJ databases">
        <title>Oceanicola sp. 22II1-22F33 Genome Sequencing.</title>
        <authorList>
            <person name="Lai Q."/>
            <person name="Li G."/>
            <person name="Shao Z."/>
        </authorList>
    </citation>
    <scope>NUCLEOTIDE SEQUENCE [LARGE SCALE GENOMIC DNA]</scope>
    <source>
        <strain evidence="1 2">22II1-22F33</strain>
    </source>
</reference>
<gene>
    <name evidence="1" type="ORF">ATO3_21645</name>
</gene>
<keyword evidence="2" id="KW-1185">Reference proteome</keyword>
<dbReference type="Proteomes" id="UP000215377">
    <property type="component" value="Unassembled WGS sequence"/>
</dbReference>
<proteinExistence type="predicted"/>
<accession>A0A225NHM2</accession>
<dbReference type="Pfam" id="PF05159">
    <property type="entry name" value="Capsule_synth"/>
    <property type="match status" value="1"/>
</dbReference>
<evidence type="ECO:0008006" key="3">
    <source>
        <dbReference type="Google" id="ProtNLM"/>
    </source>
</evidence>
<dbReference type="RefSeq" id="WP_088652004.1">
    <property type="nucleotide sequence ID" value="NZ_AQQR01000014.1"/>
</dbReference>
<protein>
    <recommendedName>
        <fullName evidence="3">Capsule polysaccharide biosynthesis protein</fullName>
    </recommendedName>
</protein>
<name>A0A225NHM2_9RHOB</name>
<comment type="caution">
    <text evidence="1">The sequence shown here is derived from an EMBL/GenBank/DDBJ whole genome shotgun (WGS) entry which is preliminary data.</text>
</comment>
<sequence>MTRDIIFHLPKDWLDTSGEGVMPFYDRLRNGLEAEGRRVHLRPLDKSRVAAQAGADDAIHLVNHGRIRHPRVWNAGIAYVYPFWNVDPWGIRAFSSIAGLRFDPDRVDAEAARPFFRRLRKRLVGARSSRYPQPGAVEALPEGAVAVFLQSEAHRDVEETCHLTREQMVETVLEAAQGPVVVKSHPRDTDPATAAWLRRLAARHCRLTVSGGNIHDILAACERVVTINSAVGIEACLHRKPVVLCGQADFHHLAKVAKTPEELAEALGGRPRKRAYDKYVYWYFGLQCLSTTDPALARRFLERVEAGL</sequence>
<evidence type="ECO:0000313" key="1">
    <source>
        <dbReference type="EMBL" id="OWU69873.1"/>
    </source>
</evidence>
<dbReference type="AlphaFoldDB" id="A0A225NHM2"/>
<dbReference type="OrthoDB" id="6713140at2"/>
<dbReference type="InterPro" id="IPR007833">
    <property type="entry name" value="Capsule_polysaccharide_synth"/>
</dbReference>
<dbReference type="GO" id="GO:0015774">
    <property type="term" value="P:polysaccharide transport"/>
    <property type="evidence" value="ECO:0007669"/>
    <property type="project" value="InterPro"/>
</dbReference>
<evidence type="ECO:0000313" key="2">
    <source>
        <dbReference type="Proteomes" id="UP000215377"/>
    </source>
</evidence>
<dbReference type="GO" id="GO:0000271">
    <property type="term" value="P:polysaccharide biosynthetic process"/>
    <property type="evidence" value="ECO:0007669"/>
    <property type="project" value="InterPro"/>
</dbReference>
<dbReference type="EMBL" id="AQQR01000014">
    <property type="protein sequence ID" value="OWU69873.1"/>
    <property type="molecule type" value="Genomic_DNA"/>
</dbReference>
<organism evidence="1 2">
    <name type="scientific">Marinibacterium profundimaris</name>
    <dbReference type="NCBI Taxonomy" id="1679460"/>
    <lineage>
        <taxon>Bacteria</taxon>
        <taxon>Pseudomonadati</taxon>
        <taxon>Pseudomonadota</taxon>
        <taxon>Alphaproteobacteria</taxon>
        <taxon>Rhodobacterales</taxon>
        <taxon>Paracoccaceae</taxon>
        <taxon>Marinibacterium</taxon>
    </lineage>
</organism>